<protein>
    <submittedName>
        <fullName evidence="2">Uncharacterized protein</fullName>
    </submittedName>
</protein>
<reference evidence="2 3" key="1">
    <citation type="journal article" date="2019" name="Commun. Biol.">
        <title>The bagworm genome reveals a unique fibroin gene that provides high tensile strength.</title>
        <authorList>
            <person name="Kono N."/>
            <person name="Nakamura H."/>
            <person name="Ohtoshi R."/>
            <person name="Tomita M."/>
            <person name="Numata K."/>
            <person name="Arakawa K."/>
        </authorList>
    </citation>
    <scope>NUCLEOTIDE SEQUENCE [LARGE SCALE GENOMIC DNA]</scope>
</reference>
<comment type="caution">
    <text evidence="2">The sequence shown here is derived from an EMBL/GenBank/DDBJ whole genome shotgun (WGS) entry which is preliminary data.</text>
</comment>
<feature type="region of interest" description="Disordered" evidence="1">
    <location>
        <begin position="66"/>
        <end position="89"/>
    </location>
</feature>
<evidence type="ECO:0000313" key="2">
    <source>
        <dbReference type="EMBL" id="GBP80863.1"/>
    </source>
</evidence>
<proteinExistence type="predicted"/>
<evidence type="ECO:0000313" key="3">
    <source>
        <dbReference type="Proteomes" id="UP000299102"/>
    </source>
</evidence>
<feature type="compositionally biased region" description="Basic and acidic residues" evidence="1">
    <location>
        <begin position="76"/>
        <end position="89"/>
    </location>
</feature>
<dbReference type="Proteomes" id="UP000299102">
    <property type="component" value="Unassembled WGS sequence"/>
</dbReference>
<gene>
    <name evidence="2" type="ORF">EVAR_54900_1</name>
</gene>
<accession>A0A4C1Z115</accession>
<dbReference type="EMBL" id="BGZK01001486">
    <property type="protein sequence ID" value="GBP80863.1"/>
    <property type="molecule type" value="Genomic_DNA"/>
</dbReference>
<sequence length="89" mass="10124">MKSKHIIKTKNFVNEESEFKHGSSTQVKISYRVEDCVALSMATLQGSNYLMTNRKMMVVALVPAAQPRGRSSNVSDKLRESNDLFHENY</sequence>
<keyword evidence="3" id="KW-1185">Reference proteome</keyword>
<dbReference type="AlphaFoldDB" id="A0A4C1Z115"/>
<name>A0A4C1Z115_EUMVA</name>
<organism evidence="2 3">
    <name type="scientific">Eumeta variegata</name>
    <name type="common">Bagworm moth</name>
    <name type="synonym">Eumeta japonica</name>
    <dbReference type="NCBI Taxonomy" id="151549"/>
    <lineage>
        <taxon>Eukaryota</taxon>
        <taxon>Metazoa</taxon>
        <taxon>Ecdysozoa</taxon>
        <taxon>Arthropoda</taxon>
        <taxon>Hexapoda</taxon>
        <taxon>Insecta</taxon>
        <taxon>Pterygota</taxon>
        <taxon>Neoptera</taxon>
        <taxon>Endopterygota</taxon>
        <taxon>Lepidoptera</taxon>
        <taxon>Glossata</taxon>
        <taxon>Ditrysia</taxon>
        <taxon>Tineoidea</taxon>
        <taxon>Psychidae</taxon>
        <taxon>Oiketicinae</taxon>
        <taxon>Eumeta</taxon>
    </lineage>
</organism>
<evidence type="ECO:0000256" key="1">
    <source>
        <dbReference type="SAM" id="MobiDB-lite"/>
    </source>
</evidence>